<sequence>MKNKKIRTFYPVNTRNEKTIALSGFLSLPLRVNERAFILQGGQNSILTSPVKEILEVSSSGVVFRTCNTLYRLSYTSVPNTNEVMCA</sequence>
<evidence type="ECO:0000313" key="1">
    <source>
        <dbReference type="EMBL" id="EET59049.1"/>
    </source>
</evidence>
<name>C6LJX1_9FIRM</name>
<proteinExistence type="predicted"/>
<dbReference type="eggNOG" id="ENOG5033M5P">
    <property type="taxonomic scope" value="Bacteria"/>
</dbReference>
<reference evidence="1" key="1">
    <citation type="submission" date="2009-07" db="EMBL/GenBank/DDBJ databases">
        <authorList>
            <person name="Weinstock G."/>
            <person name="Sodergren E."/>
            <person name="Clifton S."/>
            <person name="Fulton L."/>
            <person name="Fulton B."/>
            <person name="Courtney L."/>
            <person name="Fronick C."/>
            <person name="Harrison M."/>
            <person name="Strong C."/>
            <person name="Farmer C."/>
            <person name="Delahaunty K."/>
            <person name="Markovic C."/>
            <person name="Hall O."/>
            <person name="Minx P."/>
            <person name="Tomlinson C."/>
            <person name="Mitreva M."/>
            <person name="Nelson J."/>
            <person name="Hou S."/>
            <person name="Wollam A."/>
            <person name="Pepin K.H."/>
            <person name="Johnson M."/>
            <person name="Bhonagiri V."/>
            <person name="Nash W.E."/>
            <person name="Warren W."/>
            <person name="Chinwalla A."/>
            <person name="Mardis E.R."/>
            <person name="Wilson R.K."/>
        </authorList>
    </citation>
    <scope>NUCLEOTIDE SEQUENCE [LARGE SCALE GENOMIC DNA]</scope>
    <source>
        <strain evidence="1">DSM 14469</strain>
    </source>
</reference>
<dbReference type="STRING" id="168384.SAMN05660368_03374"/>
<evidence type="ECO:0000313" key="2">
    <source>
        <dbReference type="Proteomes" id="UP000005561"/>
    </source>
</evidence>
<gene>
    <name evidence="1" type="ORF">BRYFOR_08958</name>
</gene>
<dbReference type="Proteomes" id="UP000005561">
    <property type="component" value="Unassembled WGS sequence"/>
</dbReference>
<protein>
    <submittedName>
        <fullName evidence="1">Uncharacterized protein</fullName>
    </submittedName>
</protein>
<dbReference type="EMBL" id="ACCL02000022">
    <property type="protein sequence ID" value="EET59049.1"/>
    <property type="molecule type" value="Genomic_DNA"/>
</dbReference>
<organism evidence="1 2">
    <name type="scientific">Marvinbryantia formatexigens DSM 14469</name>
    <dbReference type="NCBI Taxonomy" id="478749"/>
    <lineage>
        <taxon>Bacteria</taxon>
        <taxon>Bacillati</taxon>
        <taxon>Bacillota</taxon>
        <taxon>Clostridia</taxon>
        <taxon>Lachnospirales</taxon>
        <taxon>Lachnospiraceae</taxon>
        <taxon>Marvinbryantia</taxon>
    </lineage>
</organism>
<accession>C6LJX1</accession>
<dbReference type="AlphaFoldDB" id="C6LJX1"/>
<dbReference type="RefSeq" id="WP_006863721.1">
    <property type="nucleotide sequence ID" value="NZ_ACCL02000022.1"/>
</dbReference>
<comment type="caution">
    <text evidence="1">The sequence shown here is derived from an EMBL/GenBank/DDBJ whole genome shotgun (WGS) entry which is preliminary data.</text>
</comment>
<keyword evidence="2" id="KW-1185">Reference proteome</keyword>
<dbReference type="OrthoDB" id="1824207at2"/>